<dbReference type="InterPro" id="IPR017439">
    <property type="entry name" value="Amidohydrolase"/>
</dbReference>
<comment type="caution">
    <text evidence="3">The sequence shown here is derived from an EMBL/GenBank/DDBJ whole genome shotgun (WGS) entry which is preliminary data.</text>
</comment>
<dbReference type="Gene3D" id="3.30.70.360">
    <property type="match status" value="1"/>
</dbReference>
<keyword evidence="1" id="KW-0378">Hydrolase</keyword>
<dbReference type="PIRSF" id="PIRSF005962">
    <property type="entry name" value="Pept_M20D_amidohydro"/>
    <property type="match status" value="1"/>
</dbReference>
<gene>
    <name evidence="3" type="ORF">L4923_08395</name>
</gene>
<sequence>MTIHQTTPVRDDVASVLLGYRDEFVALRRKLHSEPELGFRELKTSALVAGLLKSWGYEVTRGVGKTGVVGTLRNGDNGASVGIRADMDALPIVEATGLAYASTTPGIMHACGHDGHTTTLLAAARYLAETRKFSGTFRAIFQPSEEGGAGARAMIADGLFDRFPVDAIFGLHNWPGVPTGQFGFRSGPAMASVDLVIIRVIGKGGHGAKPAQAVDPVVAAASLVLALQTVVSRNVDPLDTAVVTVGTINGGVAANVIPDSVELKLTVRTFNEAVREQIKARIIALAEAQAASYGARVEISYPRGYSTLVNHERETAFASQVASRHFGDRRIEPDFRAITASEDFAFMLQERPGSYLFVGNGDSADLHSPRYDFNDDILVDAARYWVHLVQDYLADRDGNSSHQPPEGTDAP</sequence>
<keyword evidence="4" id="KW-1185">Reference proteome</keyword>
<dbReference type="Proteomes" id="UP001201701">
    <property type="component" value="Unassembled WGS sequence"/>
</dbReference>
<name>A0ABS9QC91_9HYPH</name>
<dbReference type="RefSeq" id="WP_239363515.1">
    <property type="nucleotide sequence ID" value="NZ_JAKREW010000005.1"/>
</dbReference>
<evidence type="ECO:0000313" key="4">
    <source>
        <dbReference type="Proteomes" id="UP001201701"/>
    </source>
</evidence>
<dbReference type="SUPFAM" id="SSF55031">
    <property type="entry name" value="Bacterial exopeptidase dimerisation domain"/>
    <property type="match status" value="1"/>
</dbReference>
<dbReference type="InterPro" id="IPR002933">
    <property type="entry name" value="Peptidase_M20"/>
</dbReference>
<proteinExistence type="predicted"/>
<dbReference type="PANTHER" id="PTHR11014:SF63">
    <property type="entry name" value="METALLOPEPTIDASE, PUTATIVE (AFU_ORTHOLOGUE AFUA_6G09600)-RELATED"/>
    <property type="match status" value="1"/>
</dbReference>
<organism evidence="3 4">
    <name type="scientific">Mesorhizobium retamae</name>
    <dbReference type="NCBI Taxonomy" id="2912854"/>
    <lineage>
        <taxon>Bacteria</taxon>
        <taxon>Pseudomonadati</taxon>
        <taxon>Pseudomonadota</taxon>
        <taxon>Alphaproteobacteria</taxon>
        <taxon>Hyphomicrobiales</taxon>
        <taxon>Phyllobacteriaceae</taxon>
        <taxon>Mesorhizobium</taxon>
    </lineage>
</organism>
<dbReference type="InterPro" id="IPR036264">
    <property type="entry name" value="Bact_exopeptidase_dim_dom"/>
</dbReference>
<evidence type="ECO:0000256" key="1">
    <source>
        <dbReference type="ARBA" id="ARBA00022801"/>
    </source>
</evidence>
<dbReference type="SUPFAM" id="SSF53187">
    <property type="entry name" value="Zn-dependent exopeptidases"/>
    <property type="match status" value="1"/>
</dbReference>
<dbReference type="PANTHER" id="PTHR11014">
    <property type="entry name" value="PEPTIDASE M20 FAMILY MEMBER"/>
    <property type="match status" value="1"/>
</dbReference>
<dbReference type="InterPro" id="IPR011650">
    <property type="entry name" value="Peptidase_M20_dimer"/>
</dbReference>
<evidence type="ECO:0000259" key="2">
    <source>
        <dbReference type="Pfam" id="PF07687"/>
    </source>
</evidence>
<dbReference type="Gene3D" id="3.40.630.10">
    <property type="entry name" value="Zn peptidases"/>
    <property type="match status" value="1"/>
</dbReference>
<dbReference type="CDD" id="cd05666">
    <property type="entry name" value="M20_Acy1-like"/>
    <property type="match status" value="1"/>
</dbReference>
<dbReference type="Pfam" id="PF07687">
    <property type="entry name" value="M20_dimer"/>
    <property type="match status" value="1"/>
</dbReference>
<dbReference type="NCBIfam" id="TIGR01891">
    <property type="entry name" value="amidohydrolases"/>
    <property type="match status" value="1"/>
</dbReference>
<reference evidence="3 4" key="1">
    <citation type="submission" date="2022-02" db="EMBL/GenBank/DDBJ databases">
        <title>Draft genome sequence of Mezorhizobium retamae strain IRAMC:0171 isolated from Retama raetam nodules.</title>
        <authorList>
            <person name="Bengaied R."/>
            <person name="Sbissi I."/>
            <person name="Huber K."/>
            <person name="Ghodbane F."/>
            <person name="Nouioui I."/>
            <person name="Tarhouni M."/>
            <person name="Gtari M."/>
        </authorList>
    </citation>
    <scope>NUCLEOTIDE SEQUENCE [LARGE SCALE GENOMIC DNA]</scope>
    <source>
        <strain evidence="3 4">IRAMC:0171</strain>
    </source>
</reference>
<protein>
    <submittedName>
        <fullName evidence="3">M20 family metallopeptidase</fullName>
    </submittedName>
</protein>
<dbReference type="EMBL" id="JAKREW010000005">
    <property type="protein sequence ID" value="MCG7505040.1"/>
    <property type="molecule type" value="Genomic_DNA"/>
</dbReference>
<feature type="domain" description="Peptidase M20 dimerisation" evidence="2">
    <location>
        <begin position="198"/>
        <end position="292"/>
    </location>
</feature>
<accession>A0ABS9QC91</accession>
<evidence type="ECO:0000313" key="3">
    <source>
        <dbReference type="EMBL" id="MCG7505040.1"/>
    </source>
</evidence>
<dbReference type="Pfam" id="PF01546">
    <property type="entry name" value="Peptidase_M20"/>
    <property type="match status" value="1"/>
</dbReference>